<dbReference type="GO" id="GO:0004825">
    <property type="term" value="F:methionine-tRNA ligase activity"/>
    <property type="evidence" value="ECO:0007669"/>
    <property type="project" value="UniProtKB-EC"/>
</dbReference>
<sequence length="585" mass="65733">MYVWFDALTVYLTATGYPWTKPSGDSLKSAWPPNLQIIGKDIVRFHAIYFPAMLLALDLPLPMRLLAHGHWTVKKLKMSKSVGNVADPMQAMDDFGVDVVRYYMARSVAEWSLEQLEKYLSELQSTLGNVFLRINSPAIKKRLPENYDYNGYLHASEDAPELRDLVANLKPLAKVVDDHLQQLQVADGLEAIVLQLQAVNKMLTDVEPWRADTPDETVAKVYAVSSEALRICAILLQPFIPSKAAMLLDALGVDASARTWAHAQFGTGIVGERLDRAPLPIAVERFTSFDMRATSGRDLDVVIDGQLYIGNLASARNLSHHPELGITHVVSVCPDFSTDTLHHLRIDVQDCETEDFLIHLPDACRFIQSAIHERGKVLVHCVMGISRSAAVVAAYLMMTRGLSYVDAISYIRQRRPQVQPNYGFIKQLQTFAACNYEPSRINPAYRAWKRRQRQDVNHFLTIVHDTTAIIPDKLYLSSDFPRDLDQAACLVSYLGMTHCVSITPAEEIPACLTIKRRQLRIPEDKRDQLLLALPDLCKYIEDAISNGGRVLVHCLSESCAATVVCSFREFPSVCPLRTYRGLQRK</sequence>
<organism evidence="13 14">
    <name type="scientific">Hericium alpestre</name>
    <dbReference type="NCBI Taxonomy" id="135208"/>
    <lineage>
        <taxon>Eukaryota</taxon>
        <taxon>Fungi</taxon>
        <taxon>Dikarya</taxon>
        <taxon>Basidiomycota</taxon>
        <taxon>Agaricomycotina</taxon>
        <taxon>Agaricomycetes</taxon>
        <taxon>Russulales</taxon>
        <taxon>Hericiaceae</taxon>
        <taxon>Hericium</taxon>
    </lineage>
</organism>
<dbReference type="InterPro" id="IPR014729">
    <property type="entry name" value="Rossmann-like_a/b/a_fold"/>
</dbReference>
<dbReference type="InterPro" id="IPR000340">
    <property type="entry name" value="Dual-sp_phosphatase_cat-dom"/>
</dbReference>
<reference evidence="13 14" key="1">
    <citation type="submission" date="2019-02" db="EMBL/GenBank/DDBJ databases">
        <title>Genome sequencing of the rare red list fungi Hericium alpestre (H. flagellum).</title>
        <authorList>
            <person name="Buettner E."/>
            <person name="Kellner H."/>
        </authorList>
    </citation>
    <scope>NUCLEOTIDE SEQUENCE [LARGE SCALE GENOMIC DNA]</scope>
    <source>
        <strain evidence="13 14">DSM 108284</strain>
    </source>
</reference>
<dbReference type="Proteomes" id="UP000298061">
    <property type="component" value="Unassembled WGS sequence"/>
</dbReference>
<dbReference type="InterPro" id="IPR033911">
    <property type="entry name" value="MetRS_core"/>
</dbReference>
<dbReference type="Pfam" id="PF09334">
    <property type="entry name" value="tRNA-synt_1g"/>
    <property type="match status" value="1"/>
</dbReference>
<dbReference type="InterPro" id="IPR020422">
    <property type="entry name" value="TYR_PHOSPHATASE_DUAL_dom"/>
</dbReference>
<comment type="similarity">
    <text evidence="1 10">Belongs to the class-I aminoacyl-tRNA synthetase family.</text>
</comment>
<protein>
    <recommendedName>
        <fullName evidence="2">methionine--tRNA ligase</fullName>
        <ecNumber evidence="2">6.1.1.10</ecNumber>
    </recommendedName>
</protein>
<dbReference type="STRING" id="135208.A0A4Y9ZKI4"/>
<dbReference type="InterPro" id="IPR009080">
    <property type="entry name" value="tRNAsynth_Ia_anticodon-bd"/>
</dbReference>
<evidence type="ECO:0000313" key="13">
    <source>
        <dbReference type="EMBL" id="TFY75105.1"/>
    </source>
</evidence>
<dbReference type="PRINTS" id="PR01041">
    <property type="entry name" value="TRNASYNTHMET"/>
</dbReference>
<keyword evidence="6 10" id="KW-0067">ATP-binding</keyword>
<dbReference type="InterPro" id="IPR041872">
    <property type="entry name" value="Anticodon_Met"/>
</dbReference>
<dbReference type="SUPFAM" id="SSF52374">
    <property type="entry name" value="Nucleotidylyl transferase"/>
    <property type="match status" value="1"/>
</dbReference>
<dbReference type="Pfam" id="PF19303">
    <property type="entry name" value="Anticodon_3"/>
    <property type="match status" value="1"/>
</dbReference>
<dbReference type="CDD" id="cd14498">
    <property type="entry name" value="DSP"/>
    <property type="match status" value="1"/>
</dbReference>
<dbReference type="InterPro" id="IPR000387">
    <property type="entry name" value="Tyr_Pase_dom"/>
</dbReference>
<evidence type="ECO:0000256" key="7">
    <source>
        <dbReference type="ARBA" id="ARBA00022912"/>
    </source>
</evidence>
<evidence type="ECO:0000259" key="12">
    <source>
        <dbReference type="PROSITE" id="PS50056"/>
    </source>
</evidence>
<keyword evidence="5" id="KW-0378">Hydrolase</keyword>
<dbReference type="PROSITE" id="PS50056">
    <property type="entry name" value="TYR_PHOSPHATASE_2"/>
    <property type="match status" value="1"/>
</dbReference>
<evidence type="ECO:0000256" key="2">
    <source>
        <dbReference type="ARBA" id="ARBA00012838"/>
    </source>
</evidence>
<dbReference type="Gene3D" id="3.40.50.620">
    <property type="entry name" value="HUPs"/>
    <property type="match status" value="1"/>
</dbReference>
<dbReference type="Pfam" id="PF00782">
    <property type="entry name" value="DSPc"/>
    <property type="match status" value="1"/>
</dbReference>
<evidence type="ECO:0000256" key="8">
    <source>
        <dbReference type="ARBA" id="ARBA00022917"/>
    </source>
</evidence>
<keyword evidence="9 10" id="KW-0030">Aminoacyl-tRNA synthetase</keyword>
<evidence type="ECO:0000256" key="10">
    <source>
        <dbReference type="RuleBase" id="RU363039"/>
    </source>
</evidence>
<keyword evidence="4 10" id="KW-0547">Nucleotide-binding</keyword>
<evidence type="ECO:0000256" key="9">
    <source>
        <dbReference type="ARBA" id="ARBA00023146"/>
    </source>
</evidence>
<dbReference type="InterPro" id="IPR029021">
    <property type="entry name" value="Prot-tyrosine_phosphatase-like"/>
</dbReference>
<feature type="domain" description="Tyrosine-protein phosphatase" evidence="11">
    <location>
        <begin position="299"/>
        <end position="437"/>
    </location>
</feature>
<dbReference type="EC" id="6.1.1.10" evidence="2"/>
<evidence type="ECO:0000256" key="5">
    <source>
        <dbReference type="ARBA" id="ARBA00022801"/>
    </source>
</evidence>
<dbReference type="PROSITE" id="PS00383">
    <property type="entry name" value="TYR_PHOSPHATASE_1"/>
    <property type="match status" value="1"/>
</dbReference>
<evidence type="ECO:0000259" key="11">
    <source>
        <dbReference type="PROSITE" id="PS50054"/>
    </source>
</evidence>
<dbReference type="OrthoDB" id="10252009at2759"/>
<comment type="caution">
    <text evidence="13">The sequence shown here is derived from an EMBL/GenBank/DDBJ whole genome shotgun (WGS) entry which is preliminary data.</text>
</comment>
<dbReference type="AlphaFoldDB" id="A0A4Y9ZKI4"/>
<dbReference type="InterPro" id="IPR023457">
    <property type="entry name" value="Met-tRNA_synth_2"/>
</dbReference>
<dbReference type="GO" id="GO:0004721">
    <property type="term" value="F:phosphoprotein phosphatase activity"/>
    <property type="evidence" value="ECO:0007669"/>
    <property type="project" value="UniProtKB-KW"/>
</dbReference>
<dbReference type="PROSITE" id="PS50054">
    <property type="entry name" value="TYR_PHOSPHATASE_DUAL"/>
    <property type="match status" value="1"/>
</dbReference>
<name>A0A4Y9ZKI4_9AGAM</name>
<accession>A0A4Y9ZKI4</accession>
<dbReference type="Gene3D" id="3.90.190.10">
    <property type="entry name" value="Protein tyrosine phosphatase superfamily"/>
    <property type="match status" value="2"/>
</dbReference>
<evidence type="ECO:0000256" key="3">
    <source>
        <dbReference type="ARBA" id="ARBA00022598"/>
    </source>
</evidence>
<dbReference type="InterPro" id="IPR015413">
    <property type="entry name" value="Methionyl/Leucyl_tRNA_Synth"/>
</dbReference>
<dbReference type="GO" id="GO:0006431">
    <property type="term" value="P:methionyl-tRNA aminoacylation"/>
    <property type="evidence" value="ECO:0007669"/>
    <property type="project" value="InterPro"/>
</dbReference>
<dbReference type="EMBL" id="SFCI01001716">
    <property type="protein sequence ID" value="TFY75105.1"/>
    <property type="molecule type" value="Genomic_DNA"/>
</dbReference>
<keyword evidence="8 10" id="KW-0648">Protein biosynthesis</keyword>
<proteinExistence type="inferred from homology"/>
<dbReference type="InterPro" id="IPR016130">
    <property type="entry name" value="Tyr_Pase_AS"/>
</dbReference>
<evidence type="ECO:0000313" key="14">
    <source>
        <dbReference type="Proteomes" id="UP000298061"/>
    </source>
</evidence>
<dbReference type="SUPFAM" id="SSF47323">
    <property type="entry name" value="Anticodon-binding domain of a subclass of class I aminoacyl-tRNA synthetases"/>
    <property type="match status" value="1"/>
</dbReference>
<dbReference type="PANTHER" id="PTHR43326">
    <property type="entry name" value="METHIONYL-TRNA SYNTHETASE"/>
    <property type="match status" value="1"/>
</dbReference>
<evidence type="ECO:0000256" key="4">
    <source>
        <dbReference type="ARBA" id="ARBA00022741"/>
    </source>
</evidence>
<gene>
    <name evidence="13" type="ORF">EWM64_g8907</name>
</gene>
<keyword evidence="3 10" id="KW-0436">Ligase</keyword>
<keyword evidence="7" id="KW-0904">Protein phosphatase</keyword>
<dbReference type="SUPFAM" id="SSF52799">
    <property type="entry name" value="(Phosphotyrosine protein) phosphatases II"/>
    <property type="match status" value="2"/>
</dbReference>
<dbReference type="SMART" id="SM00195">
    <property type="entry name" value="DSPc"/>
    <property type="match status" value="1"/>
</dbReference>
<dbReference type="GO" id="GO:0005524">
    <property type="term" value="F:ATP binding"/>
    <property type="evidence" value="ECO:0007669"/>
    <property type="project" value="UniProtKB-KW"/>
</dbReference>
<feature type="domain" description="Tyrosine specific protein phosphatases" evidence="12">
    <location>
        <begin position="354"/>
        <end position="416"/>
    </location>
</feature>
<evidence type="ECO:0000256" key="6">
    <source>
        <dbReference type="ARBA" id="ARBA00022840"/>
    </source>
</evidence>
<dbReference type="PANTHER" id="PTHR43326:SF1">
    <property type="entry name" value="METHIONINE--TRNA LIGASE, MITOCHONDRIAL"/>
    <property type="match status" value="1"/>
</dbReference>
<evidence type="ECO:0000256" key="1">
    <source>
        <dbReference type="ARBA" id="ARBA00005594"/>
    </source>
</evidence>
<keyword evidence="14" id="KW-1185">Reference proteome</keyword>
<dbReference type="Gene3D" id="1.10.730.10">
    <property type="entry name" value="Isoleucyl-tRNA Synthetase, Domain 1"/>
    <property type="match status" value="1"/>
</dbReference>